<evidence type="ECO:0000256" key="4">
    <source>
        <dbReference type="ARBA" id="ARBA00022827"/>
    </source>
</evidence>
<dbReference type="RefSeq" id="WP_301118505.1">
    <property type="nucleotide sequence ID" value="NZ_JAUHPX010000002.1"/>
</dbReference>
<evidence type="ECO:0000256" key="1">
    <source>
        <dbReference type="ARBA" id="ARBA00001974"/>
    </source>
</evidence>
<keyword evidence="4" id="KW-0274">FAD</keyword>
<reference evidence="9" key="1">
    <citation type="submission" date="2023-06" db="EMBL/GenBank/DDBJ databases">
        <title>Sysu t00039.</title>
        <authorList>
            <person name="Gao L."/>
            <person name="Fang B.-Z."/>
            <person name="Li W.-J."/>
        </authorList>
    </citation>
    <scope>NUCLEOTIDE SEQUENCE</scope>
    <source>
        <strain evidence="9">SYSU T00039</strain>
    </source>
</reference>
<name>A0AAW7M815_9MICO</name>
<evidence type="ECO:0000259" key="7">
    <source>
        <dbReference type="Pfam" id="PF01266"/>
    </source>
</evidence>
<dbReference type="Gene3D" id="1.10.8.870">
    <property type="entry name" value="Alpha-glycerophosphate oxidase, cap domain"/>
    <property type="match status" value="1"/>
</dbReference>
<gene>
    <name evidence="9" type="ORF">QQX10_04590</name>
</gene>
<accession>A0AAW7M815</accession>
<dbReference type="PANTHER" id="PTHR11985">
    <property type="entry name" value="GLYCEROL-3-PHOSPHATE DEHYDROGENASE"/>
    <property type="match status" value="1"/>
</dbReference>
<dbReference type="AlphaFoldDB" id="A0AAW7M815"/>
<evidence type="ECO:0000259" key="8">
    <source>
        <dbReference type="Pfam" id="PF16901"/>
    </source>
</evidence>
<dbReference type="Pfam" id="PF01266">
    <property type="entry name" value="DAO"/>
    <property type="match status" value="1"/>
</dbReference>
<dbReference type="InterPro" id="IPR036188">
    <property type="entry name" value="FAD/NAD-bd_sf"/>
</dbReference>
<dbReference type="GO" id="GO:0004368">
    <property type="term" value="F:glycerol-3-phosphate dehydrogenase (quinone) activity"/>
    <property type="evidence" value="ECO:0007669"/>
    <property type="project" value="InterPro"/>
</dbReference>
<dbReference type="InterPro" id="IPR006076">
    <property type="entry name" value="FAD-dep_OxRdtase"/>
</dbReference>
<evidence type="ECO:0000313" key="9">
    <source>
        <dbReference type="EMBL" id="MDN4487445.1"/>
    </source>
</evidence>
<evidence type="ECO:0000256" key="3">
    <source>
        <dbReference type="ARBA" id="ARBA00022630"/>
    </source>
</evidence>
<comment type="cofactor">
    <cofactor evidence="1">
        <name>FAD</name>
        <dbReference type="ChEBI" id="CHEBI:57692"/>
    </cofactor>
</comment>
<evidence type="ECO:0000256" key="2">
    <source>
        <dbReference type="ARBA" id="ARBA00007330"/>
    </source>
</evidence>
<evidence type="ECO:0000256" key="6">
    <source>
        <dbReference type="SAM" id="MobiDB-lite"/>
    </source>
</evidence>
<keyword evidence="5 9" id="KW-0560">Oxidoreductase</keyword>
<dbReference type="Gene3D" id="3.50.50.60">
    <property type="entry name" value="FAD/NAD(P)-binding domain"/>
    <property type="match status" value="1"/>
</dbReference>
<dbReference type="InterPro" id="IPR000447">
    <property type="entry name" value="G3P_DH_FAD-dep"/>
</dbReference>
<dbReference type="PRINTS" id="PR01001">
    <property type="entry name" value="FADG3PDH"/>
</dbReference>
<dbReference type="Pfam" id="PF16901">
    <property type="entry name" value="DAO_C"/>
    <property type="match status" value="1"/>
</dbReference>
<evidence type="ECO:0000256" key="5">
    <source>
        <dbReference type="ARBA" id="ARBA00023002"/>
    </source>
</evidence>
<dbReference type="InterPro" id="IPR038299">
    <property type="entry name" value="DAO_C_sf"/>
</dbReference>
<dbReference type="Gene3D" id="3.30.9.10">
    <property type="entry name" value="D-Amino Acid Oxidase, subunit A, domain 2"/>
    <property type="match status" value="1"/>
</dbReference>
<keyword evidence="3" id="KW-0285">Flavoprotein</keyword>
<dbReference type="GO" id="GO:0006072">
    <property type="term" value="P:glycerol-3-phosphate metabolic process"/>
    <property type="evidence" value="ECO:0007669"/>
    <property type="project" value="InterPro"/>
</dbReference>
<comment type="caution">
    <text evidence="9">The sequence shown here is derived from an EMBL/GenBank/DDBJ whole genome shotgun (WGS) entry which is preliminary data.</text>
</comment>
<dbReference type="InterPro" id="IPR031656">
    <property type="entry name" value="DAO_C"/>
</dbReference>
<evidence type="ECO:0000313" key="10">
    <source>
        <dbReference type="Proteomes" id="UP001172737"/>
    </source>
</evidence>
<dbReference type="Proteomes" id="UP001172737">
    <property type="component" value="Unassembled WGS sequence"/>
</dbReference>
<organism evidence="9 10">
    <name type="scientific">Demequina lignilytica</name>
    <dbReference type="NCBI Taxonomy" id="3051663"/>
    <lineage>
        <taxon>Bacteria</taxon>
        <taxon>Bacillati</taxon>
        <taxon>Actinomycetota</taxon>
        <taxon>Actinomycetes</taxon>
        <taxon>Micrococcales</taxon>
        <taxon>Demequinaceae</taxon>
        <taxon>Demequina</taxon>
    </lineage>
</organism>
<keyword evidence="10" id="KW-1185">Reference proteome</keyword>
<dbReference type="EC" id="1.-.-.-" evidence="9"/>
<feature type="domain" description="FAD dependent oxidoreductase" evidence="7">
    <location>
        <begin position="26"/>
        <end position="376"/>
    </location>
</feature>
<protein>
    <submittedName>
        <fullName evidence="9">Glycerol-3-phosphate dehydrogenase/oxidase</fullName>
        <ecNumber evidence="9">1.-.-.-</ecNumber>
    </submittedName>
</protein>
<dbReference type="EMBL" id="JAUHPX010000002">
    <property type="protein sequence ID" value="MDN4487445.1"/>
    <property type="molecule type" value="Genomic_DNA"/>
</dbReference>
<dbReference type="PANTHER" id="PTHR11985:SF15">
    <property type="entry name" value="GLYCEROL-3-PHOSPHATE DEHYDROGENASE, MITOCHONDRIAL"/>
    <property type="match status" value="1"/>
</dbReference>
<proteinExistence type="inferred from homology"/>
<dbReference type="SUPFAM" id="SSF51905">
    <property type="entry name" value="FAD/NAD(P)-binding domain"/>
    <property type="match status" value="1"/>
</dbReference>
<dbReference type="SUPFAM" id="SSF54373">
    <property type="entry name" value="FAD-linked reductases, C-terminal domain"/>
    <property type="match status" value="1"/>
</dbReference>
<comment type="similarity">
    <text evidence="2">Belongs to the FAD-dependent glycerol-3-phosphate dehydrogenase family.</text>
</comment>
<feature type="region of interest" description="Disordered" evidence="6">
    <location>
        <begin position="160"/>
        <end position="179"/>
    </location>
</feature>
<feature type="domain" description="Alpha-glycerophosphate oxidase C-terminal" evidence="8">
    <location>
        <begin position="433"/>
        <end position="566"/>
    </location>
</feature>
<sequence>MSARRTRAATGPRPAVASLRDRPSCDVLIIGGGVNGVATFRDLALQGVDVTLIDRGDLAAATSAASSRMIHGGLRYLENGEFRLVREAVAERNDLLATAPHHVRPLPTTVPIRTTWAGLAGAPRRFLTGHGPARRAPRGVALIELGLRLYDSYSHAGRAADGTGVPRHRLAGREQTRRELPDLHPATRWTATYYDACVRAPERLVLEMALDALAANPRARVATYAGAVGMDGGDVAVEDLLTGMRVPVAARVVVNATGPWVDLTQEALGEHTAWLGGTKGSHLVLDNPALLAACAGREIFFENEDGRIVLVYPQHGRVIVGTSDLPADPREPARCTEEEVDYFLDLVAHVFPDIPVGSADIVFRYAGIRPLPRADAATPGEIPRDYRLEDGTLPGTEVPLVTIVGGKWTTMRALGERAADRVLGLLGETRRVSTRGLPIGGGAGFPVDDARDGWIDEHLPGVPLDRARTLLDRYGTRAVEVAAAESVPGGMWARLWGADPGARLADAPDVTRGEIAWIARHERVARLTDVVLRRTTLAFEGRVTEALLDDLADVVGEELGWTRRRRRAEVDAVRAILRETHGVEVARGRAGAGPRRSR</sequence>